<evidence type="ECO:0000313" key="9">
    <source>
        <dbReference type="Proteomes" id="UP000480350"/>
    </source>
</evidence>
<comment type="subunit">
    <text evidence="6">The basal body constitutes a major portion of the flagellar organelle and consists of a number of rings mounted on a central rod.</text>
</comment>
<dbReference type="GO" id="GO:0030694">
    <property type="term" value="C:bacterial-type flagellum basal body, rod"/>
    <property type="evidence" value="ECO:0007669"/>
    <property type="project" value="InterPro"/>
</dbReference>
<dbReference type="NCBIfam" id="NF009270">
    <property type="entry name" value="PRK12627.1"/>
    <property type="match status" value="1"/>
</dbReference>
<comment type="caution">
    <text evidence="8">The sequence shown here is derived from an EMBL/GenBank/DDBJ whole genome shotgun (WGS) entry which is preliminary data.</text>
</comment>
<evidence type="ECO:0000256" key="1">
    <source>
        <dbReference type="ARBA" id="ARBA00004117"/>
    </source>
</evidence>
<dbReference type="PIRSF" id="PIRSF002889">
    <property type="entry name" value="Rod_FlgB"/>
    <property type="match status" value="1"/>
</dbReference>
<organism evidence="8 9">
    <name type="scientific">Kangsaoukella pontilimi</name>
    <dbReference type="NCBI Taxonomy" id="2691042"/>
    <lineage>
        <taxon>Bacteria</taxon>
        <taxon>Pseudomonadati</taxon>
        <taxon>Pseudomonadota</taxon>
        <taxon>Alphaproteobacteria</taxon>
        <taxon>Rhodobacterales</taxon>
        <taxon>Paracoccaceae</taxon>
        <taxon>Kangsaoukella</taxon>
    </lineage>
</organism>
<gene>
    <name evidence="8" type="ORF">GQ651_10030</name>
</gene>
<comment type="similarity">
    <text evidence="2 6">Belongs to the flagella basal body rod proteins family.</text>
</comment>
<dbReference type="GO" id="GO:0071973">
    <property type="term" value="P:bacterial-type flagellum-dependent cell motility"/>
    <property type="evidence" value="ECO:0007669"/>
    <property type="project" value="InterPro"/>
</dbReference>
<comment type="subcellular location">
    <subcellularLocation>
        <location evidence="1 6">Bacterial flagellum basal body</location>
    </subcellularLocation>
</comment>
<dbReference type="InterPro" id="IPR001444">
    <property type="entry name" value="Flag_bb_rod_N"/>
</dbReference>
<evidence type="ECO:0000256" key="3">
    <source>
        <dbReference type="ARBA" id="ARBA00014376"/>
    </source>
</evidence>
<evidence type="ECO:0000256" key="4">
    <source>
        <dbReference type="ARBA" id="ARBA00023143"/>
    </source>
</evidence>
<dbReference type="InterPro" id="IPR006300">
    <property type="entry name" value="FlgB"/>
</dbReference>
<dbReference type="Pfam" id="PF00460">
    <property type="entry name" value="Flg_bb_rod"/>
    <property type="match status" value="1"/>
</dbReference>
<protein>
    <recommendedName>
        <fullName evidence="3 6">Flagellar basal body rod protein FlgB</fullName>
    </recommendedName>
</protein>
<reference evidence="8 9" key="1">
    <citation type="submission" date="2019-12" db="EMBL/GenBank/DDBJ databases">
        <authorList>
            <person name="Lee S.D."/>
        </authorList>
    </citation>
    <scope>NUCLEOTIDE SEQUENCE [LARGE SCALE GENOMIC DNA]</scope>
    <source>
        <strain evidence="8 9">GH1-50</strain>
    </source>
</reference>
<feature type="domain" description="Flagellar basal body rod protein N-terminal" evidence="7">
    <location>
        <begin position="21"/>
        <end position="38"/>
    </location>
</feature>
<dbReference type="RefSeq" id="WP_160764121.1">
    <property type="nucleotide sequence ID" value="NZ_WUPT01000002.1"/>
</dbReference>
<evidence type="ECO:0000259" key="7">
    <source>
        <dbReference type="Pfam" id="PF00460"/>
    </source>
</evidence>
<evidence type="ECO:0000313" key="8">
    <source>
        <dbReference type="EMBL" id="MXQ08180.1"/>
    </source>
</evidence>
<reference evidence="8 9" key="2">
    <citation type="submission" date="2020-03" db="EMBL/GenBank/DDBJ databases">
        <title>Kangsaoukella pontilimi gen. nov., sp. nov., a new member of the family Rhodobacteraceae isolated from a tidal mudflat.</title>
        <authorList>
            <person name="Kim I.S."/>
        </authorList>
    </citation>
    <scope>NUCLEOTIDE SEQUENCE [LARGE SCALE GENOMIC DNA]</scope>
    <source>
        <strain evidence="8 9">GH1-50</strain>
    </source>
</reference>
<dbReference type="Proteomes" id="UP000480350">
    <property type="component" value="Unassembled WGS sequence"/>
</dbReference>
<proteinExistence type="inferred from homology"/>
<evidence type="ECO:0000256" key="5">
    <source>
        <dbReference type="ARBA" id="ARBA00024934"/>
    </source>
</evidence>
<dbReference type="EMBL" id="WUPT01000002">
    <property type="protein sequence ID" value="MXQ08180.1"/>
    <property type="molecule type" value="Genomic_DNA"/>
</dbReference>
<accession>A0A7C9MW71</accession>
<sequence>MFETPNVMRMAQDLARYSGARTSLIAKNIANADTPGYRARDFSSFAEALSSTAGGDLRRTRAAHMQAGSADASWRVVDAGGTPSPNGNTVSLEEEMVRATRAQSDHNMALAVYRGSLDILRGALGRGR</sequence>
<dbReference type="AlphaFoldDB" id="A0A7C9MW71"/>
<evidence type="ECO:0000256" key="6">
    <source>
        <dbReference type="PIRNR" id="PIRNR002889"/>
    </source>
</evidence>
<comment type="function">
    <text evidence="5 6">Structural component of flagellum, the bacterial motility apparatus. Part of the rod structure of flagellar basal body.</text>
</comment>
<evidence type="ECO:0000256" key="2">
    <source>
        <dbReference type="ARBA" id="ARBA00009677"/>
    </source>
</evidence>
<keyword evidence="9" id="KW-1185">Reference proteome</keyword>
<keyword evidence="4 6" id="KW-0975">Bacterial flagellum</keyword>
<name>A0A7C9MW71_9RHOB</name>